<evidence type="ECO:0000313" key="8">
    <source>
        <dbReference type="Proteomes" id="UP000598996"/>
    </source>
</evidence>
<evidence type="ECO:0000256" key="1">
    <source>
        <dbReference type="ARBA" id="ARBA00005820"/>
    </source>
</evidence>
<dbReference type="InterPro" id="IPR005158">
    <property type="entry name" value="BTAD"/>
</dbReference>
<dbReference type="Gene3D" id="1.10.10.10">
    <property type="entry name" value="Winged helix-like DNA-binding domain superfamily/Winged helix DNA-binding domain"/>
    <property type="match status" value="1"/>
</dbReference>
<dbReference type="Pfam" id="PF03704">
    <property type="entry name" value="BTAD"/>
    <property type="match status" value="1"/>
</dbReference>
<dbReference type="Gene3D" id="1.25.40.10">
    <property type="entry name" value="Tetratricopeptide repeat domain"/>
    <property type="match status" value="1"/>
</dbReference>
<evidence type="ECO:0000256" key="4">
    <source>
        <dbReference type="ARBA" id="ARBA00023163"/>
    </source>
</evidence>
<name>A0ABS1W0B7_9ACTN</name>
<dbReference type="Pfam" id="PF00486">
    <property type="entry name" value="Trans_reg_C"/>
    <property type="match status" value="1"/>
</dbReference>
<keyword evidence="4" id="KW-0804">Transcription</keyword>
<comment type="caution">
    <text evidence="7">The sequence shown here is derived from an EMBL/GenBank/DDBJ whole genome shotgun (WGS) entry which is preliminary data.</text>
</comment>
<feature type="domain" description="OmpR/PhoB-type" evidence="6">
    <location>
        <begin position="1"/>
        <end position="103"/>
    </location>
</feature>
<dbReference type="InterPro" id="IPR016032">
    <property type="entry name" value="Sig_transdc_resp-reg_C-effctor"/>
</dbReference>
<dbReference type="PANTHER" id="PTHR35807">
    <property type="entry name" value="TRANSCRIPTIONAL REGULATOR REDD-RELATED"/>
    <property type="match status" value="1"/>
</dbReference>
<reference evidence="7 8" key="1">
    <citation type="submission" date="2021-01" db="EMBL/GenBank/DDBJ databases">
        <title>Actinoplanes sp. nov. LDG1-01 isolated from lichen.</title>
        <authorList>
            <person name="Saeng-In P."/>
            <person name="Phongsopitanun W."/>
            <person name="Kanchanasin P."/>
            <person name="Yuki M."/>
            <person name="Kudo T."/>
            <person name="Ohkuma M."/>
            <person name="Tanasupawat S."/>
        </authorList>
    </citation>
    <scope>NUCLEOTIDE SEQUENCE [LARGE SCALE GENOMIC DNA]</scope>
    <source>
        <strain evidence="7 8">LDG1-01</strain>
    </source>
</reference>
<dbReference type="RefSeq" id="WP_202996860.1">
    <property type="nucleotide sequence ID" value="NZ_JAENHO010000013.1"/>
</dbReference>
<gene>
    <name evidence="7" type="ORF">JKJ07_38120</name>
</gene>
<protein>
    <submittedName>
        <fullName evidence="7">AfsR/SARP family transcriptional regulator</fullName>
    </submittedName>
</protein>
<dbReference type="PANTHER" id="PTHR35807:SF1">
    <property type="entry name" value="TRANSCRIPTIONAL REGULATOR REDD"/>
    <property type="match status" value="1"/>
</dbReference>
<sequence>MLTVQNVDIHAFAFGVLGPTVVRVAGGPPRQFPPKTSQVLAMLLIARGRTVRPERIVRSIWGEEPPNSARIMVRAHVKKVRDGLGPAGARAVVADAGGYAISPGTGTLDADLFEASFGAGRRHFMVGEFEEAKRCFLAGLDLWHDVHALNDVREVAELEAEAVRLEEYRFQAEQSLAECLLLTGDAHEAIPYLRMLTVRHPLRERFWGLLMVAQASLGRRAEASATFRTLRRSFIAESGMDVSTEIEDLHQGLLRGDEPAAMMQRLFQYAPSL</sequence>
<accession>A0ABS1W0B7</accession>
<evidence type="ECO:0000259" key="6">
    <source>
        <dbReference type="PROSITE" id="PS51755"/>
    </source>
</evidence>
<proteinExistence type="inferred from homology"/>
<evidence type="ECO:0000313" key="7">
    <source>
        <dbReference type="EMBL" id="MBL7260155.1"/>
    </source>
</evidence>
<dbReference type="SMART" id="SM01043">
    <property type="entry name" value="BTAD"/>
    <property type="match status" value="1"/>
</dbReference>
<dbReference type="SMART" id="SM00862">
    <property type="entry name" value="Trans_reg_C"/>
    <property type="match status" value="1"/>
</dbReference>
<dbReference type="SUPFAM" id="SSF48452">
    <property type="entry name" value="TPR-like"/>
    <property type="match status" value="1"/>
</dbReference>
<dbReference type="Proteomes" id="UP000598996">
    <property type="component" value="Unassembled WGS sequence"/>
</dbReference>
<keyword evidence="8" id="KW-1185">Reference proteome</keyword>
<dbReference type="CDD" id="cd15831">
    <property type="entry name" value="BTAD"/>
    <property type="match status" value="1"/>
</dbReference>
<dbReference type="InterPro" id="IPR011990">
    <property type="entry name" value="TPR-like_helical_dom_sf"/>
</dbReference>
<evidence type="ECO:0000256" key="3">
    <source>
        <dbReference type="ARBA" id="ARBA00023125"/>
    </source>
</evidence>
<evidence type="ECO:0000256" key="5">
    <source>
        <dbReference type="PROSITE-ProRule" id="PRU01091"/>
    </source>
</evidence>
<evidence type="ECO:0000256" key="2">
    <source>
        <dbReference type="ARBA" id="ARBA00023015"/>
    </source>
</evidence>
<comment type="similarity">
    <text evidence="1">Belongs to the AfsR/DnrI/RedD regulatory family.</text>
</comment>
<dbReference type="PROSITE" id="PS51755">
    <property type="entry name" value="OMPR_PHOB"/>
    <property type="match status" value="1"/>
</dbReference>
<dbReference type="EMBL" id="JAENHO010000013">
    <property type="protein sequence ID" value="MBL7260155.1"/>
    <property type="molecule type" value="Genomic_DNA"/>
</dbReference>
<dbReference type="InterPro" id="IPR051677">
    <property type="entry name" value="AfsR-DnrI-RedD_regulator"/>
</dbReference>
<dbReference type="InterPro" id="IPR001867">
    <property type="entry name" value="OmpR/PhoB-type_DNA-bd"/>
</dbReference>
<organism evidence="7 8">
    <name type="scientific">Paractinoplanes lichenicola</name>
    <dbReference type="NCBI Taxonomy" id="2802976"/>
    <lineage>
        <taxon>Bacteria</taxon>
        <taxon>Bacillati</taxon>
        <taxon>Actinomycetota</taxon>
        <taxon>Actinomycetes</taxon>
        <taxon>Micromonosporales</taxon>
        <taxon>Micromonosporaceae</taxon>
        <taxon>Paractinoplanes</taxon>
    </lineage>
</organism>
<dbReference type="SUPFAM" id="SSF46894">
    <property type="entry name" value="C-terminal effector domain of the bipartite response regulators"/>
    <property type="match status" value="1"/>
</dbReference>
<feature type="DNA-binding region" description="OmpR/PhoB-type" evidence="5">
    <location>
        <begin position="1"/>
        <end position="103"/>
    </location>
</feature>
<keyword evidence="2" id="KW-0805">Transcription regulation</keyword>
<keyword evidence="3 5" id="KW-0238">DNA-binding</keyword>
<dbReference type="InterPro" id="IPR036388">
    <property type="entry name" value="WH-like_DNA-bd_sf"/>
</dbReference>